<evidence type="ECO:0000259" key="4">
    <source>
        <dbReference type="Pfam" id="PF00905"/>
    </source>
</evidence>
<dbReference type="InterPro" id="IPR005311">
    <property type="entry name" value="PBP_dimer"/>
</dbReference>
<dbReference type="InterPro" id="IPR050515">
    <property type="entry name" value="Beta-lactam/transpept"/>
</dbReference>
<dbReference type="Gene3D" id="3.90.1310.10">
    <property type="entry name" value="Penicillin-binding protein 2a (Domain 2)"/>
    <property type="match status" value="1"/>
</dbReference>
<protein>
    <submittedName>
        <fullName evidence="6">Penicillin-binding protein 2</fullName>
    </submittedName>
</protein>
<evidence type="ECO:0000313" key="7">
    <source>
        <dbReference type="Proteomes" id="UP001056035"/>
    </source>
</evidence>
<evidence type="ECO:0000256" key="2">
    <source>
        <dbReference type="ARBA" id="ARBA00007171"/>
    </source>
</evidence>
<proteinExistence type="inferred from homology"/>
<dbReference type="Pfam" id="PF00905">
    <property type="entry name" value="Transpeptidase"/>
    <property type="match status" value="1"/>
</dbReference>
<evidence type="ECO:0000313" key="6">
    <source>
        <dbReference type="EMBL" id="UTI63172.1"/>
    </source>
</evidence>
<keyword evidence="7" id="KW-1185">Reference proteome</keyword>
<dbReference type="PANTHER" id="PTHR30627:SF1">
    <property type="entry name" value="PEPTIDOGLYCAN D,D-TRANSPEPTIDASE FTSI"/>
    <property type="match status" value="1"/>
</dbReference>
<dbReference type="Pfam" id="PF03717">
    <property type="entry name" value="PBP_dimer"/>
    <property type="match status" value="1"/>
</dbReference>
<dbReference type="Proteomes" id="UP001056035">
    <property type="component" value="Chromosome"/>
</dbReference>
<gene>
    <name evidence="6" type="ORF">NBH00_17620</name>
</gene>
<evidence type="ECO:0000256" key="1">
    <source>
        <dbReference type="ARBA" id="ARBA00004370"/>
    </source>
</evidence>
<accession>A0ABY5DQ27</accession>
<sequence>MSLLDRRIGLLFAAFLLLLVLAFGRALYFGTVRGGALTRVAATQQVAVDVVPARRGTITDRNGDELAVSEQSATVIANPYLIRKASPARIAGKLAPLVHMGADAVLRAITKPDSGYVIVARQVPGVDADRIKALGINGISQEPSEHRTYPRGLLAGQVLGIVGRDDNGTTVGREGLEYSRNRVLSGSAGKVRTLRDALGQPLQVTDLKQARPGAKVQLTLDAAIQQHAESVLAGIGEKYRPKSATAVVMDPRTNEVLAMANWPRVDPNDPAGAPAEARQNRAVGYTYEPGSTFKPFTVAGALEDHTTTPSTVYDLAPTITVADRTIHDAEDRGPEALTTAQILAKSSNVGAITIGLAQGRVRFDHWIRAFGFGKPTGIDLPGEERGIQPKVSQYSGSSMGNLPIGQGEAVTPLQIATAYSALANGGILRRPQIVKDVGGVPVPRPRGHRVISEQVSAEIRQMLEGVFAPGGTAAEVSIPGYQLAGKTGTANKVDPVTHEYSSTNYVASFVGFAPAAKPKLLVSVMVDQPQGAIYGGVVAAPAFGDIAQFALQYLQIPPK</sequence>
<dbReference type="SUPFAM" id="SSF56519">
    <property type="entry name" value="Penicillin binding protein dimerisation domain"/>
    <property type="match status" value="1"/>
</dbReference>
<reference evidence="6 7" key="1">
    <citation type="submission" date="2022-06" db="EMBL/GenBank/DDBJ databases">
        <title>Paraconexibacter antarcticus.</title>
        <authorList>
            <person name="Kim C.S."/>
        </authorList>
    </citation>
    <scope>NUCLEOTIDE SEQUENCE [LARGE SCALE GENOMIC DNA]</scope>
    <source>
        <strain evidence="6 7">02-257</strain>
    </source>
</reference>
<evidence type="ECO:0000259" key="5">
    <source>
        <dbReference type="Pfam" id="PF03717"/>
    </source>
</evidence>
<dbReference type="InterPro" id="IPR036138">
    <property type="entry name" value="PBP_dimer_sf"/>
</dbReference>
<comment type="subcellular location">
    <subcellularLocation>
        <location evidence="1">Membrane</location>
    </subcellularLocation>
</comment>
<organism evidence="6 7">
    <name type="scientific">Paraconexibacter antarcticus</name>
    <dbReference type="NCBI Taxonomy" id="2949664"/>
    <lineage>
        <taxon>Bacteria</taxon>
        <taxon>Bacillati</taxon>
        <taxon>Actinomycetota</taxon>
        <taxon>Thermoleophilia</taxon>
        <taxon>Solirubrobacterales</taxon>
        <taxon>Paraconexibacteraceae</taxon>
        <taxon>Paraconexibacter</taxon>
    </lineage>
</organism>
<dbReference type="SUPFAM" id="SSF56601">
    <property type="entry name" value="beta-lactamase/transpeptidase-like"/>
    <property type="match status" value="1"/>
</dbReference>
<dbReference type="Gene3D" id="3.40.710.10">
    <property type="entry name" value="DD-peptidase/beta-lactamase superfamily"/>
    <property type="match status" value="1"/>
</dbReference>
<dbReference type="PANTHER" id="PTHR30627">
    <property type="entry name" value="PEPTIDOGLYCAN D,D-TRANSPEPTIDASE"/>
    <property type="match status" value="1"/>
</dbReference>
<dbReference type="Gene3D" id="3.30.450.330">
    <property type="match status" value="1"/>
</dbReference>
<feature type="domain" description="Penicillin-binding protein dimerisation" evidence="5">
    <location>
        <begin position="51"/>
        <end position="204"/>
    </location>
</feature>
<keyword evidence="3" id="KW-0472">Membrane</keyword>
<feature type="domain" description="Penicillin-binding protein transpeptidase" evidence="4">
    <location>
        <begin position="245"/>
        <end position="547"/>
    </location>
</feature>
<evidence type="ECO:0000256" key="3">
    <source>
        <dbReference type="ARBA" id="ARBA00023136"/>
    </source>
</evidence>
<dbReference type="RefSeq" id="WP_254569905.1">
    <property type="nucleotide sequence ID" value="NZ_CP098502.1"/>
</dbReference>
<dbReference type="InterPro" id="IPR012338">
    <property type="entry name" value="Beta-lactam/transpept-like"/>
</dbReference>
<dbReference type="InterPro" id="IPR001460">
    <property type="entry name" value="PCN-bd_Tpept"/>
</dbReference>
<comment type="similarity">
    <text evidence="2">Belongs to the transpeptidase family.</text>
</comment>
<name>A0ABY5DQ27_9ACTN</name>
<dbReference type="EMBL" id="CP098502">
    <property type="protein sequence ID" value="UTI63172.1"/>
    <property type="molecule type" value="Genomic_DNA"/>
</dbReference>